<feature type="transmembrane region" description="Helical" evidence="2">
    <location>
        <begin position="112"/>
        <end position="130"/>
    </location>
</feature>
<keyword evidence="2" id="KW-0472">Membrane</keyword>
<evidence type="ECO:0000256" key="2">
    <source>
        <dbReference type="SAM" id="Phobius"/>
    </source>
</evidence>
<reference evidence="3 4" key="1">
    <citation type="journal article" date="2019" name="Int. J. Syst. Evol. Microbiol.">
        <title>The Global Catalogue of Microorganisms (GCM) 10K type strain sequencing project: providing services to taxonomists for standard genome sequencing and annotation.</title>
        <authorList>
            <consortium name="The Broad Institute Genomics Platform"/>
            <consortium name="The Broad Institute Genome Sequencing Center for Infectious Disease"/>
            <person name="Wu L."/>
            <person name="Ma J."/>
        </authorList>
    </citation>
    <scope>NUCLEOTIDE SEQUENCE [LARGE SCALE GENOMIC DNA]</scope>
    <source>
        <strain evidence="3 4">JCM 9383</strain>
    </source>
</reference>
<evidence type="ECO:0000313" key="3">
    <source>
        <dbReference type="EMBL" id="GAA2821784.1"/>
    </source>
</evidence>
<evidence type="ECO:0000256" key="1">
    <source>
        <dbReference type="SAM" id="MobiDB-lite"/>
    </source>
</evidence>
<keyword evidence="2" id="KW-1133">Transmembrane helix</keyword>
<organism evidence="3 4">
    <name type="scientific">Saccharopolyspora taberi</name>
    <dbReference type="NCBI Taxonomy" id="60895"/>
    <lineage>
        <taxon>Bacteria</taxon>
        <taxon>Bacillati</taxon>
        <taxon>Actinomycetota</taxon>
        <taxon>Actinomycetes</taxon>
        <taxon>Pseudonocardiales</taxon>
        <taxon>Pseudonocardiaceae</taxon>
        <taxon>Saccharopolyspora</taxon>
    </lineage>
</organism>
<accession>A0ABN3VN75</accession>
<dbReference type="Proteomes" id="UP001500979">
    <property type="component" value="Unassembled WGS sequence"/>
</dbReference>
<protein>
    <recommendedName>
        <fullName evidence="5">DUF3618 domain-containing protein</fullName>
    </recommendedName>
</protein>
<feature type="region of interest" description="Disordered" evidence="1">
    <location>
        <begin position="66"/>
        <end position="105"/>
    </location>
</feature>
<name>A0ABN3VN75_9PSEU</name>
<dbReference type="RefSeq" id="WP_344686342.1">
    <property type="nucleotide sequence ID" value="NZ_BAAAUX010000045.1"/>
</dbReference>
<sequence length="172" mass="18994">MDEVKAMTRAGESVGRAVGTGLRSARLGACRAGRAGMEMSRQAAALAEHELTNRGIDPDELQERIARRTTGMSRKELRKRSRKARKQLAKNAETARRELAARIAPEPKRRRRWPWVLLVLAGIAAAGVALSRRPEELPVAEADDQPPRETPRSSVPSQGDGRHSALDPEHQR</sequence>
<feature type="compositionally biased region" description="Basic and acidic residues" evidence="1">
    <location>
        <begin position="160"/>
        <end position="172"/>
    </location>
</feature>
<evidence type="ECO:0000313" key="4">
    <source>
        <dbReference type="Proteomes" id="UP001500979"/>
    </source>
</evidence>
<gene>
    <name evidence="3" type="ORF">GCM10010470_66340</name>
</gene>
<evidence type="ECO:0008006" key="5">
    <source>
        <dbReference type="Google" id="ProtNLM"/>
    </source>
</evidence>
<feature type="region of interest" description="Disordered" evidence="1">
    <location>
        <begin position="130"/>
        <end position="172"/>
    </location>
</feature>
<keyword evidence="2" id="KW-0812">Transmembrane</keyword>
<comment type="caution">
    <text evidence="3">The sequence shown here is derived from an EMBL/GenBank/DDBJ whole genome shotgun (WGS) entry which is preliminary data.</text>
</comment>
<dbReference type="EMBL" id="BAAAUX010000045">
    <property type="protein sequence ID" value="GAA2821784.1"/>
    <property type="molecule type" value="Genomic_DNA"/>
</dbReference>
<feature type="compositionally biased region" description="Basic residues" evidence="1">
    <location>
        <begin position="76"/>
        <end position="88"/>
    </location>
</feature>
<keyword evidence="4" id="KW-1185">Reference proteome</keyword>
<proteinExistence type="predicted"/>